<dbReference type="EMBL" id="JBHTEB010000001">
    <property type="protein sequence ID" value="MFD0318953.1"/>
    <property type="molecule type" value="Genomic_DNA"/>
</dbReference>
<evidence type="ECO:0000256" key="1">
    <source>
        <dbReference type="SAM" id="SignalP"/>
    </source>
</evidence>
<feature type="chain" id="PRO_5047462101" description="Secreted protein" evidence="1">
    <location>
        <begin position="28"/>
        <end position="150"/>
    </location>
</feature>
<organism evidence="2 3">
    <name type="scientific">Streptomyces flavalbus</name>
    <dbReference type="NCBI Taxonomy" id="2665155"/>
    <lineage>
        <taxon>Bacteria</taxon>
        <taxon>Bacillati</taxon>
        <taxon>Actinomycetota</taxon>
        <taxon>Actinomycetes</taxon>
        <taxon>Kitasatosporales</taxon>
        <taxon>Streptomycetaceae</taxon>
        <taxon>Streptomyces</taxon>
    </lineage>
</organism>
<feature type="signal peptide" evidence="1">
    <location>
        <begin position="1"/>
        <end position="27"/>
    </location>
</feature>
<evidence type="ECO:0000313" key="3">
    <source>
        <dbReference type="Proteomes" id="UP001597023"/>
    </source>
</evidence>
<dbReference type="Proteomes" id="UP001597023">
    <property type="component" value="Unassembled WGS sequence"/>
</dbReference>
<gene>
    <name evidence="2" type="ORF">ACFQZ6_33005</name>
</gene>
<name>A0ABW2WHQ8_9ACTN</name>
<evidence type="ECO:0000313" key="2">
    <source>
        <dbReference type="EMBL" id="MFD0318953.1"/>
    </source>
</evidence>
<dbReference type="RefSeq" id="WP_381616800.1">
    <property type="nucleotide sequence ID" value="NZ_JBHTEB010000001.1"/>
</dbReference>
<keyword evidence="3" id="KW-1185">Reference proteome</keyword>
<proteinExistence type="predicted"/>
<evidence type="ECO:0008006" key="4">
    <source>
        <dbReference type="Google" id="ProtNLM"/>
    </source>
</evidence>
<comment type="caution">
    <text evidence="2">The sequence shown here is derived from an EMBL/GenBank/DDBJ whole genome shotgun (WGS) entry which is preliminary data.</text>
</comment>
<reference evidence="3" key="1">
    <citation type="journal article" date="2019" name="Int. J. Syst. Evol. Microbiol.">
        <title>The Global Catalogue of Microorganisms (GCM) 10K type strain sequencing project: providing services to taxonomists for standard genome sequencing and annotation.</title>
        <authorList>
            <consortium name="The Broad Institute Genomics Platform"/>
            <consortium name="The Broad Institute Genome Sequencing Center for Infectious Disease"/>
            <person name="Wu L."/>
            <person name="Ma J."/>
        </authorList>
    </citation>
    <scope>NUCLEOTIDE SEQUENCE [LARGE SCALE GENOMIC DNA]</scope>
    <source>
        <strain evidence="3">CGMCC 4.7400</strain>
    </source>
</reference>
<sequence>MRTAQGWAGRLSWYGLLAVAAATAVVAGSARGPAPDAHHVEAGQVCRSTLPPGLELSCGTDGFGDLRRVCPGHGTCTRTTAVTVRNDGTSAVYVTVISGPRQGVRDQGANHLVPSGATAVLRPGRAEYLYDITLRATHPEPAVLKVVQVR</sequence>
<protein>
    <recommendedName>
        <fullName evidence="4">Secreted protein</fullName>
    </recommendedName>
</protein>
<accession>A0ABW2WHQ8</accession>
<keyword evidence="1" id="KW-0732">Signal</keyword>